<keyword evidence="1" id="KW-0732">Signal</keyword>
<dbReference type="RefSeq" id="WP_160631370.1">
    <property type="nucleotide sequence ID" value="NZ_WWNE01000003.1"/>
</dbReference>
<dbReference type="AlphaFoldDB" id="A0A6N9NDY8"/>
<protein>
    <submittedName>
        <fullName evidence="2">Type IX secretion system membrane protein PorP/SprF</fullName>
    </submittedName>
</protein>
<feature type="signal peptide" evidence="1">
    <location>
        <begin position="1"/>
        <end position="21"/>
    </location>
</feature>
<evidence type="ECO:0000313" key="3">
    <source>
        <dbReference type="Proteomes" id="UP000470771"/>
    </source>
</evidence>
<accession>A0A6N9NDY8</accession>
<sequence>MKKYLSILFILGIGICTEAFGQQMPQFTQYQLNDFIMNPAVAGSKSYFEAKSNNRYQWEGITDAPRTFTLGVNGPLSKENMGVGGYVFVDVTGPTKRTGFNLAYAYHIQLGTNIKLSLAANAGVVQYTLDGSEIILENDNDNAFNNSLQSTLKPDVGFSFYLYGNNFYFGGSAPQLIKSDLKYDDTPIRSGKIADHYFLMAGYKYEINEKFTLDPGAVLRYVKPLPLQYEFTLKATYNDMLWAGLSYRKTDALALLVGYTMNNTLSIGYSYDFIQSSIATYSTGSHELMIGIRFNETGVKKVPTE</sequence>
<feature type="chain" id="PRO_5026796238" evidence="1">
    <location>
        <begin position="22"/>
        <end position="305"/>
    </location>
</feature>
<dbReference type="Pfam" id="PF11751">
    <property type="entry name" value="PorP_SprF"/>
    <property type="match status" value="1"/>
</dbReference>
<keyword evidence="3" id="KW-1185">Reference proteome</keyword>
<evidence type="ECO:0000313" key="2">
    <source>
        <dbReference type="EMBL" id="NBG64836.1"/>
    </source>
</evidence>
<name>A0A6N9NDY8_9FLAO</name>
<evidence type="ECO:0000256" key="1">
    <source>
        <dbReference type="SAM" id="SignalP"/>
    </source>
</evidence>
<proteinExistence type="predicted"/>
<dbReference type="Proteomes" id="UP000470771">
    <property type="component" value="Unassembled WGS sequence"/>
</dbReference>
<reference evidence="2 3" key="1">
    <citation type="submission" date="2019-12" db="EMBL/GenBank/DDBJ databases">
        <authorList>
            <person name="Zhao J."/>
        </authorList>
    </citation>
    <scope>NUCLEOTIDE SEQUENCE [LARGE SCALE GENOMIC DNA]</scope>
    <source>
        <strain evidence="2 3">S-15</strain>
    </source>
</reference>
<dbReference type="NCBIfam" id="TIGR03519">
    <property type="entry name" value="T9SS_PorP_fam"/>
    <property type="match status" value="1"/>
</dbReference>
<dbReference type="InterPro" id="IPR019861">
    <property type="entry name" value="PorP/SprF_Bacteroidetes"/>
</dbReference>
<gene>
    <name evidence="2" type="ORF">GQN54_01820</name>
</gene>
<comment type="caution">
    <text evidence="2">The sequence shown here is derived from an EMBL/GenBank/DDBJ whole genome shotgun (WGS) entry which is preliminary data.</text>
</comment>
<dbReference type="EMBL" id="WWNE01000003">
    <property type="protein sequence ID" value="NBG64836.1"/>
    <property type="molecule type" value="Genomic_DNA"/>
</dbReference>
<organism evidence="2 3">
    <name type="scientific">Acidiluteibacter ferrifornacis</name>
    <dbReference type="NCBI Taxonomy" id="2692424"/>
    <lineage>
        <taxon>Bacteria</taxon>
        <taxon>Pseudomonadati</taxon>
        <taxon>Bacteroidota</taxon>
        <taxon>Flavobacteriia</taxon>
        <taxon>Flavobacteriales</taxon>
        <taxon>Cryomorphaceae</taxon>
        <taxon>Acidiluteibacter</taxon>
    </lineage>
</organism>